<keyword evidence="24" id="KW-1185">Reference proteome</keyword>
<evidence type="ECO:0000256" key="8">
    <source>
        <dbReference type="ARBA" id="ARBA00022679"/>
    </source>
</evidence>
<dbReference type="RefSeq" id="WP_013243318.1">
    <property type="nucleotide sequence ID" value="NC_019908.1"/>
</dbReference>
<dbReference type="EC" id="2.4.99.28" evidence="17"/>
<dbReference type="PANTHER" id="PTHR32282">
    <property type="entry name" value="BINDING PROTEIN TRANSPEPTIDASE, PUTATIVE-RELATED"/>
    <property type="match status" value="1"/>
</dbReference>
<gene>
    <name evidence="23" type="ORF">BPP43_01240</name>
</gene>
<evidence type="ECO:0000256" key="9">
    <source>
        <dbReference type="ARBA" id="ARBA00022692"/>
    </source>
</evidence>
<evidence type="ECO:0000256" key="18">
    <source>
        <dbReference type="ARBA" id="ARBA00049902"/>
    </source>
</evidence>
<keyword evidence="16" id="KW-0961">Cell wall biogenesis/degradation</keyword>
<evidence type="ECO:0000256" key="6">
    <source>
        <dbReference type="ARBA" id="ARBA00022670"/>
    </source>
</evidence>
<keyword evidence="5" id="KW-0121">Carboxypeptidase</keyword>
<dbReference type="GO" id="GO:0004180">
    <property type="term" value="F:carboxypeptidase activity"/>
    <property type="evidence" value="ECO:0007669"/>
    <property type="project" value="UniProtKB-KW"/>
</dbReference>
<dbReference type="SUPFAM" id="SSF53955">
    <property type="entry name" value="Lysozyme-like"/>
    <property type="match status" value="1"/>
</dbReference>
<comment type="catalytic activity">
    <reaction evidence="18">
        <text>[GlcNAc-(1-&gt;4)-Mur2Ac(oyl-L-Ala-gamma-D-Glu-L-Lys-D-Ala-D-Ala)](n)-di-trans,octa-cis-undecaprenyl diphosphate + beta-D-GlcNAc-(1-&gt;4)-Mur2Ac(oyl-L-Ala-gamma-D-Glu-L-Lys-D-Ala-D-Ala)-di-trans,octa-cis-undecaprenyl diphosphate = [GlcNAc-(1-&gt;4)-Mur2Ac(oyl-L-Ala-gamma-D-Glu-L-Lys-D-Ala-D-Ala)](n+1)-di-trans,octa-cis-undecaprenyl diphosphate + di-trans,octa-cis-undecaprenyl diphosphate + H(+)</text>
        <dbReference type="Rhea" id="RHEA:23708"/>
        <dbReference type="Rhea" id="RHEA-COMP:9602"/>
        <dbReference type="Rhea" id="RHEA-COMP:9603"/>
        <dbReference type="ChEBI" id="CHEBI:15378"/>
        <dbReference type="ChEBI" id="CHEBI:58405"/>
        <dbReference type="ChEBI" id="CHEBI:60033"/>
        <dbReference type="ChEBI" id="CHEBI:78435"/>
        <dbReference type="EC" id="2.4.99.28"/>
    </reaction>
</comment>
<evidence type="ECO:0000256" key="17">
    <source>
        <dbReference type="ARBA" id="ARBA00044770"/>
    </source>
</evidence>
<dbReference type="GO" id="GO:0030288">
    <property type="term" value="C:outer membrane-bounded periplasmic space"/>
    <property type="evidence" value="ECO:0007669"/>
    <property type="project" value="TreeGrafter"/>
</dbReference>
<sequence length="805" mass="90399">MKAKDFFKTKLSNLKNKYHTVNLNKFIKIYIAVLVVIFSIGTLVFAFLIADIIRQPDVQAVELYKPTIPTKIYDIKGEVISEFFSEQRALVEYKDLPPHLIEAIISMEDNNFMKHNGIDIIGIFRGTLGNMIVGKRPRGASTLTQQVARGIVLKSRERTIIRKLKEIWVTFQIEKRLTKEEIVTLYFNQIFFGHSVYGVQAASRFYFNKNVEDLDLAECAMLATLPPSPNTYSPINNPNISMSRHKVVLKRMTDLKFISKDEADNAYKEFWASYSGKIGRRGSTAYSASIDRAPYITEYVRRELIDKYGEKALKEDGLKIYTTIDIEKQEAAQKLLTEALKEYNDKYEGGSMDISTIYDRELIDKVEMLSLLFELPENMARNKFSISVRSLLNQDTSSSLALISDMFGMEEVNDIMMEVMKADEAELSRQIEGALVAIDPRNGYIVSMVGGSGFTPRNQFNRATQARRQAGSAFKPFVYAASMDITNYNPATIVSDAPIGFVPEEGEEGKVWIPKNYSGNFKGDVSLRYALAVSLNIATVNVVNYVGITNTIRYVEPIFKAQPDDAKSKRMFNPDLTLGLGTGLFTPLELTTGFATIANKGKEVEPILIRYVTDRYGVMMDNFEEELKREITLKGGAKQVMSEEVAYMISDILAGVLRGGTATSAMYEAGFTRRGAGKTGTSNDWKDAWFVGYTPELTTGIWIGFDSFKYSLGNHQVGGRVAAPIWGKYMVAALKDIKPTWYSQPENVVRLEVCARSGKLPSSSCPALTTDLFIKDKIPQETCDVCDTYLEDTSNLDSIIDSFFD</sequence>
<dbReference type="GO" id="GO:0008955">
    <property type="term" value="F:peptidoglycan glycosyltransferase activity"/>
    <property type="evidence" value="ECO:0007669"/>
    <property type="project" value="UniProtKB-EC"/>
</dbReference>
<evidence type="ECO:0000256" key="16">
    <source>
        <dbReference type="ARBA" id="ARBA00023316"/>
    </source>
</evidence>
<evidence type="ECO:0000256" key="7">
    <source>
        <dbReference type="ARBA" id="ARBA00022676"/>
    </source>
</evidence>
<evidence type="ECO:0000256" key="11">
    <source>
        <dbReference type="ARBA" id="ARBA00022960"/>
    </source>
</evidence>
<comment type="similarity">
    <text evidence="4">In the N-terminal section; belongs to the glycosyltransferase 51 family.</text>
</comment>
<dbReference type="Pfam" id="PF00912">
    <property type="entry name" value="Transgly"/>
    <property type="match status" value="1"/>
</dbReference>
<keyword evidence="8" id="KW-0808">Transferase</keyword>
<dbReference type="GO" id="GO:0006508">
    <property type="term" value="P:proteolysis"/>
    <property type="evidence" value="ECO:0007669"/>
    <property type="project" value="UniProtKB-KW"/>
</dbReference>
<keyword evidence="12" id="KW-0573">Peptidoglycan synthesis</keyword>
<dbReference type="InterPro" id="IPR001264">
    <property type="entry name" value="Glyco_trans_51"/>
</dbReference>
<evidence type="ECO:0000256" key="20">
    <source>
        <dbReference type="SAM" id="Phobius"/>
    </source>
</evidence>
<name>A0A3B6VI43_BRAPL</name>
<dbReference type="FunFam" id="1.10.3810.10:FF:000003">
    <property type="entry name" value="Penicillin-binding protein 1a"/>
    <property type="match status" value="1"/>
</dbReference>
<dbReference type="NCBIfam" id="TIGR02074">
    <property type="entry name" value="PBP_1a_fam"/>
    <property type="match status" value="1"/>
</dbReference>
<keyword evidence="14 20" id="KW-0472">Membrane</keyword>
<dbReference type="GO" id="GO:0008658">
    <property type="term" value="F:penicillin binding"/>
    <property type="evidence" value="ECO:0007669"/>
    <property type="project" value="InterPro"/>
</dbReference>
<proteinExistence type="inferred from homology"/>
<evidence type="ECO:0000256" key="3">
    <source>
        <dbReference type="ARBA" id="ARBA00007090"/>
    </source>
</evidence>
<dbReference type="EMBL" id="CP002873">
    <property type="protein sequence ID" value="AGA65596.1"/>
    <property type="molecule type" value="Genomic_DNA"/>
</dbReference>
<dbReference type="GO" id="GO:0016020">
    <property type="term" value="C:membrane"/>
    <property type="evidence" value="ECO:0007669"/>
    <property type="project" value="UniProtKB-SubCell"/>
</dbReference>
<feature type="domain" description="Penicillin-binding protein transpeptidase" evidence="21">
    <location>
        <begin position="433"/>
        <end position="698"/>
    </location>
</feature>
<dbReference type="InterPro" id="IPR001460">
    <property type="entry name" value="PCN-bd_Tpept"/>
</dbReference>
<dbReference type="GeneID" id="56438937"/>
<dbReference type="PANTHER" id="PTHR32282:SF27">
    <property type="entry name" value="PENICILLIN-BINDING PROTEIN 1A"/>
    <property type="match status" value="1"/>
</dbReference>
<evidence type="ECO:0000256" key="5">
    <source>
        <dbReference type="ARBA" id="ARBA00022645"/>
    </source>
</evidence>
<keyword evidence="13 20" id="KW-1133">Transmembrane helix</keyword>
<organism evidence="23 24">
    <name type="scientific">Brachyspira pilosicoli P43/6/78</name>
    <dbReference type="NCBI Taxonomy" id="1042417"/>
    <lineage>
        <taxon>Bacteria</taxon>
        <taxon>Pseudomonadati</taxon>
        <taxon>Spirochaetota</taxon>
        <taxon>Spirochaetia</taxon>
        <taxon>Brachyspirales</taxon>
        <taxon>Brachyspiraceae</taxon>
        <taxon>Brachyspira</taxon>
    </lineage>
</organism>
<dbReference type="KEGG" id="bpip:BPP43_01240"/>
<evidence type="ECO:0000259" key="21">
    <source>
        <dbReference type="Pfam" id="PF00905"/>
    </source>
</evidence>
<evidence type="ECO:0000256" key="2">
    <source>
        <dbReference type="ARBA" id="ARBA00004752"/>
    </source>
</evidence>
<protein>
    <recommendedName>
        <fullName evidence="17">peptidoglycan glycosyltransferase</fullName>
        <ecNumber evidence="17">2.4.99.28</ecNumber>
    </recommendedName>
</protein>
<keyword evidence="15" id="KW-0511">Multifunctional enzyme</keyword>
<reference evidence="23 24" key="1">
    <citation type="journal article" date="2013" name="Genome Announc.">
        <title>Complete Genome Sequence of the Porcine Strain Brachyspira pilosicoli P43/6/78(T.).</title>
        <authorList>
            <person name="Lin C."/>
            <person name="den Bakker H.C."/>
            <person name="Suzuki H."/>
            <person name="Lefebure T."/>
            <person name="Ponnala L."/>
            <person name="Sun Q."/>
            <person name="Stanhope M.J."/>
            <person name="Wiedmann M."/>
            <person name="Duhamel G.E."/>
        </authorList>
    </citation>
    <scope>NUCLEOTIDE SEQUENCE [LARGE SCALE GENOMIC DNA]</scope>
    <source>
        <strain evidence="23 24">P43/6/78</strain>
    </source>
</reference>
<dbReference type="InterPro" id="IPR012338">
    <property type="entry name" value="Beta-lactam/transpept-like"/>
</dbReference>
<evidence type="ECO:0000256" key="1">
    <source>
        <dbReference type="ARBA" id="ARBA00004370"/>
    </source>
</evidence>
<evidence type="ECO:0000313" key="23">
    <source>
        <dbReference type="EMBL" id="AGA65596.1"/>
    </source>
</evidence>
<evidence type="ECO:0000256" key="15">
    <source>
        <dbReference type="ARBA" id="ARBA00023268"/>
    </source>
</evidence>
<evidence type="ECO:0000256" key="19">
    <source>
        <dbReference type="ARBA" id="ARBA00060592"/>
    </source>
</evidence>
<evidence type="ECO:0000313" key="24">
    <source>
        <dbReference type="Proteomes" id="UP000010793"/>
    </source>
</evidence>
<evidence type="ECO:0000256" key="12">
    <source>
        <dbReference type="ARBA" id="ARBA00022984"/>
    </source>
</evidence>
<comment type="pathway">
    <text evidence="19">Glycan biosynthesis.</text>
</comment>
<dbReference type="InterPro" id="IPR050396">
    <property type="entry name" value="Glycosyltr_51/Transpeptidase"/>
</dbReference>
<feature type="transmembrane region" description="Helical" evidence="20">
    <location>
        <begin position="29"/>
        <end position="50"/>
    </location>
</feature>
<evidence type="ECO:0000259" key="22">
    <source>
        <dbReference type="Pfam" id="PF00912"/>
    </source>
</evidence>
<feature type="domain" description="Glycosyl transferase family 51" evidence="22">
    <location>
        <begin position="77"/>
        <end position="252"/>
    </location>
</feature>
<dbReference type="InterPro" id="IPR036950">
    <property type="entry name" value="PBP_transglycosylase"/>
</dbReference>
<evidence type="ECO:0000256" key="14">
    <source>
        <dbReference type="ARBA" id="ARBA00023136"/>
    </source>
</evidence>
<comment type="similarity">
    <text evidence="3">In the C-terminal section; belongs to the transpeptidase family.</text>
</comment>
<dbReference type="GO" id="GO:0008360">
    <property type="term" value="P:regulation of cell shape"/>
    <property type="evidence" value="ECO:0007669"/>
    <property type="project" value="UniProtKB-KW"/>
</dbReference>
<dbReference type="Proteomes" id="UP000010793">
    <property type="component" value="Chromosome"/>
</dbReference>
<accession>A0A3B6VI43</accession>
<keyword evidence="6" id="KW-0645">Protease</keyword>
<keyword evidence="10" id="KW-0378">Hydrolase</keyword>
<dbReference type="SUPFAM" id="SSF56601">
    <property type="entry name" value="beta-lactamase/transpeptidase-like"/>
    <property type="match status" value="1"/>
</dbReference>
<dbReference type="AlphaFoldDB" id="A0A3B6VI43"/>
<dbReference type="Pfam" id="PF00905">
    <property type="entry name" value="Transpeptidase"/>
    <property type="match status" value="1"/>
</dbReference>
<comment type="subcellular location">
    <subcellularLocation>
        <location evidence="1">Membrane</location>
    </subcellularLocation>
</comment>
<evidence type="ECO:0000256" key="10">
    <source>
        <dbReference type="ARBA" id="ARBA00022801"/>
    </source>
</evidence>
<comment type="pathway">
    <text evidence="2">Cell wall biogenesis; peptidoglycan biosynthesis.</text>
</comment>
<dbReference type="InterPro" id="IPR023346">
    <property type="entry name" value="Lysozyme-like_dom_sf"/>
</dbReference>
<dbReference type="Gene3D" id="1.10.3810.10">
    <property type="entry name" value="Biosynthetic peptidoglycan transglycosylase-like"/>
    <property type="match status" value="1"/>
</dbReference>
<dbReference type="Gene3D" id="3.40.710.10">
    <property type="entry name" value="DD-peptidase/beta-lactamase superfamily"/>
    <property type="match status" value="2"/>
</dbReference>
<evidence type="ECO:0000256" key="13">
    <source>
        <dbReference type="ARBA" id="ARBA00022989"/>
    </source>
</evidence>
<evidence type="ECO:0000256" key="4">
    <source>
        <dbReference type="ARBA" id="ARBA00007739"/>
    </source>
</evidence>
<keyword evidence="11" id="KW-0133">Cell shape</keyword>
<keyword evidence="7" id="KW-0328">Glycosyltransferase</keyword>
<dbReference type="GO" id="GO:0009252">
    <property type="term" value="P:peptidoglycan biosynthetic process"/>
    <property type="evidence" value="ECO:0007669"/>
    <property type="project" value="UniProtKB-KW"/>
</dbReference>
<dbReference type="GO" id="GO:0071555">
    <property type="term" value="P:cell wall organization"/>
    <property type="evidence" value="ECO:0007669"/>
    <property type="project" value="UniProtKB-KW"/>
</dbReference>
<keyword evidence="9 20" id="KW-0812">Transmembrane</keyword>